<accession>A0A7W9BCJ6</accession>
<feature type="domain" description="BON" evidence="1">
    <location>
        <begin position="149"/>
        <end position="216"/>
    </location>
</feature>
<feature type="domain" description="BON" evidence="1">
    <location>
        <begin position="78"/>
        <end position="146"/>
    </location>
</feature>
<dbReference type="RefSeq" id="WP_184055835.1">
    <property type="nucleotide sequence ID" value="NZ_JACIJK010000003.1"/>
</dbReference>
<dbReference type="PROSITE" id="PS50914">
    <property type="entry name" value="BON"/>
    <property type="match status" value="3"/>
</dbReference>
<protein>
    <submittedName>
        <fullName evidence="2">Osmotically-inducible protein OsmY</fullName>
    </submittedName>
</protein>
<dbReference type="PANTHER" id="PTHR34606">
    <property type="entry name" value="BON DOMAIN-CONTAINING PROTEIN"/>
    <property type="match status" value="1"/>
</dbReference>
<keyword evidence="3" id="KW-1185">Reference proteome</keyword>
<name>A0A7W9BCJ6_9SPHN</name>
<organism evidence="2 3">
    <name type="scientific">Sphingomonas aerophila</name>
    <dbReference type="NCBI Taxonomy" id="1344948"/>
    <lineage>
        <taxon>Bacteria</taxon>
        <taxon>Pseudomonadati</taxon>
        <taxon>Pseudomonadota</taxon>
        <taxon>Alphaproteobacteria</taxon>
        <taxon>Sphingomonadales</taxon>
        <taxon>Sphingomonadaceae</taxon>
        <taxon>Sphingomonas</taxon>
    </lineage>
</organism>
<feature type="domain" description="BON" evidence="1">
    <location>
        <begin position="3"/>
        <end position="71"/>
    </location>
</feature>
<dbReference type="PANTHER" id="PTHR34606:SF15">
    <property type="entry name" value="BON DOMAIN-CONTAINING PROTEIN"/>
    <property type="match status" value="1"/>
</dbReference>
<sequence length="216" mass="23564">MRTDSTIQRDVLAELEWEPSVTHEHIGVAVTNGIVTLSGLVPNYVEKLAAEEAVRRVAGVRAVAEDIKVRWPGDPKTSDTEIAERICRMFSWDAVIPEKKIKVRVEGSRVTLTGEVDHRFQADAARKAAGRINGVISVANLLTVTEVPAVDDVKDRIEQAFKRNAILDAATISVIADGGTITLGGRVHAWREREMAERAAWAAPGVTAVRDQIIIA</sequence>
<evidence type="ECO:0000259" key="1">
    <source>
        <dbReference type="PROSITE" id="PS50914"/>
    </source>
</evidence>
<dbReference type="EMBL" id="JACIJK010000003">
    <property type="protein sequence ID" value="MBB5714494.1"/>
    <property type="molecule type" value="Genomic_DNA"/>
</dbReference>
<evidence type="ECO:0000313" key="3">
    <source>
        <dbReference type="Proteomes" id="UP000546200"/>
    </source>
</evidence>
<dbReference type="InterPro" id="IPR014004">
    <property type="entry name" value="Transpt-assoc_nodulatn_dom_bac"/>
</dbReference>
<gene>
    <name evidence="2" type="ORF">FHS94_001325</name>
</gene>
<comment type="caution">
    <text evidence="2">The sequence shown here is derived from an EMBL/GenBank/DDBJ whole genome shotgun (WGS) entry which is preliminary data.</text>
</comment>
<dbReference type="AlphaFoldDB" id="A0A7W9BCJ6"/>
<dbReference type="Pfam" id="PF04972">
    <property type="entry name" value="BON"/>
    <property type="match status" value="3"/>
</dbReference>
<dbReference type="Gene3D" id="3.30.1340.30">
    <property type="match status" value="3"/>
</dbReference>
<dbReference type="Proteomes" id="UP000546200">
    <property type="component" value="Unassembled WGS sequence"/>
</dbReference>
<reference evidence="2 3" key="1">
    <citation type="submission" date="2020-08" db="EMBL/GenBank/DDBJ databases">
        <title>Genomic Encyclopedia of Type Strains, Phase IV (KMG-IV): sequencing the most valuable type-strain genomes for metagenomic binning, comparative biology and taxonomic classification.</title>
        <authorList>
            <person name="Goeker M."/>
        </authorList>
    </citation>
    <scope>NUCLEOTIDE SEQUENCE [LARGE SCALE GENOMIC DNA]</scope>
    <source>
        <strain evidence="2 3">DSM 100044</strain>
    </source>
</reference>
<evidence type="ECO:0000313" key="2">
    <source>
        <dbReference type="EMBL" id="MBB5714494.1"/>
    </source>
</evidence>
<dbReference type="InterPro" id="IPR007055">
    <property type="entry name" value="BON_dom"/>
</dbReference>
<proteinExistence type="predicted"/>
<dbReference type="InterPro" id="IPR051686">
    <property type="entry name" value="Lipoprotein_DolP"/>
</dbReference>
<dbReference type="SMART" id="SM00749">
    <property type="entry name" value="BON"/>
    <property type="match status" value="3"/>
</dbReference>